<dbReference type="OrthoDB" id="10574020at2759"/>
<dbReference type="Proteomes" id="UP001165122">
    <property type="component" value="Unassembled WGS sequence"/>
</dbReference>
<feature type="transmembrane region" description="Helical" evidence="2">
    <location>
        <begin position="335"/>
        <end position="359"/>
    </location>
</feature>
<keyword evidence="2" id="KW-1133">Transmembrane helix</keyword>
<feature type="transmembrane region" description="Helical" evidence="2">
    <location>
        <begin position="144"/>
        <end position="168"/>
    </location>
</feature>
<keyword evidence="4" id="KW-1185">Reference proteome</keyword>
<gene>
    <name evidence="3" type="ORF">TrLO_g12850</name>
</gene>
<feature type="transmembrane region" description="Helical" evidence="2">
    <location>
        <begin position="35"/>
        <end position="53"/>
    </location>
</feature>
<dbReference type="AlphaFoldDB" id="A0A9W7FQR4"/>
<feature type="region of interest" description="Disordered" evidence="1">
    <location>
        <begin position="270"/>
        <end position="289"/>
    </location>
</feature>
<evidence type="ECO:0000313" key="3">
    <source>
        <dbReference type="EMBL" id="GMI16484.1"/>
    </source>
</evidence>
<comment type="caution">
    <text evidence="3">The sequence shown here is derived from an EMBL/GenBank/DDBJ whole genome shotgun (WGS) entry which is preliminary data.</text>
</comment>
<feature type="transmembrane region" description="Helical" evidence="2">
    <location>
        <begin position="82"/>
        <end position="98"/>
    </location>
</feature>
<keyword evidence="2" id="KW-0472">Membrane</keyword>
<protein>
    <submittedName>
        <fullName evidence="3">Uncharacterized protein</fullName>
    </submittedName>
</protein>
<feature type="transmembrane region" description="Helical" evidence="2">
    <location>
        <begin position="188"/>
        <end position="209"/>
    </location>
</feature>
<organism evidence="3 4">
    <name type="scientific">Triparma laevis f. longispina</name>
    <dbReference type="NCBI Taxonomy" id="1714387"/>
    <lineage>
        <taxon>Eukaryota</taxon>
        <taxon>Sar</taxon>
        <taxon>Stramenopiles</taxon>
        <taxon>Ochrophyta</taxon>
        <taxon>Bolidophyceae</taxon>
        <taxon>Parmales</taxon>
        <taxon>Triparmaceae</taxon>
        <taxon>Triparma</taxon>
    </lineage>
</organism>
<accession>A0A9W7FQR4</accession>
<name>A0A9W7FQR4_9STRA</name>
<feature type="transmembrane region" description="Helical" evidence="2">
    <location>
        <begin position="12"/>
        <end position="29"/>
    </location>
</feature>
<dbReference type="EMBL" id="BRXW01000253">
    <property type="protein sequence ID" value="GMI16484.1"/>
    <property type="molecule type" value="Genomic_DNA"/>
</dbReference>
<keyword evidence="2" id="KW-0812">Transmembrane</keyword>
<proteinExistence type="predicted"/>
<evidence type="ECO:0000313" key="4">
    <source>
        <dbReference type="Proteomes" id="UP001165122"/>
    </source>
</evidence>
<feature type="compositionally biased region" description="Basic and acidic residues" evidence="1">
    <location>
        <begin position="279"/>
        <end position="289"/>
    </location>
</feature>
<evidence type="ECO:0000256" key="2">
    <source>
        <dbReference type="SAM" id="Phobius"/>
    </source>
</evidence>
<evidence type="ECO:0000256" key="1">
    <source>
        <dbReference type="SAM" id="MobiDB-lite"/>
    </source>
</evidence>
<sequence>MLAVGAGWRWNGSILGSLISFLYVGVGGGDCENGYRILVLICLIFTILIIYQLRSVSSDWRRFFFSKKQQEREQEESRWNRKYVLIVYLQILLILNLIPNYPTYLTIPLLLPLYSYITPMMLYTSSPNLGYAISGKMFSVFRRYTTYLTGGPVLGAVASGVGCWGYAVVSGGEKSKLPKFVQRLPKSLWLKLAVFSVLSSTFSFSYYFYAEYDDATPSLEDDDSSLGYSVPWWVFVISAVLNMAGDAVGECEFLPVLSLASLDGFEKSKEEGEEEVEDVNERLVSEDSGEGKKKVEDNFVMSYSMSIDLGNSISDLITPLYIKILGKVLGEDEDVWMAGGLVALGIWKVAVCAVGRIWWKRKGRER</sequence>
<reference evidence="4" key="1">
    <citation type="journal article" date="2023" name="Commun. Biol.">
        <title>Genome analysis of Parmales, the sister group of diatoms, reveals the evolutionary specialization of diatoms from phago-mixotrophs to photoautotrophs.</title>
        <authorList>
            <person name="Ban H."/>
            <person name="Sato S."/>
            <person name="Yoshikawa S."/>
            <person name="Yamada K."/>
            <person name="Nakamura Y."/>
            <person name="Ichinomiya M."/>
            <person name="Sato N."/>
            <person name="Blanc-Mathieu R."/>
            <person name="Endo H."/>
            <person name="Kuwata A."/>
            <person name="Ogata H."/>
        </authorList>
    </citation>
    <scope>NUCLEOTIDE SEQUENCE [LARGE SCALE GENOMIC DNA]</scope>
    <source>
        <strain evidence="4">NIES 3700</strain>
    </source>
</reference>